<dbReference type="GeneID" id="92090841"/>
<dbReference type="RefSeq" id="XP_066717047.1">
    <property type="nucleotide sequence ID" value="XM_066857778.1"/>
</dbReference>
<gene>
    <name evidence="3" type="ORF">PG994_006369</name>
</gene>
<dbReference type="Pfam" id="PF14856">
    <property type="entry name" value="Hce2"/>
    <property type="match status" value="1"/>
</dbReference>
<dbReference type="EMBL" id="JAQQWL010000006">
    <property type="protein sequence ID" value="KAK8069753.1"/>
    <property type="molecule type" value="Genomic_DNA"/>
</dbReference>
<evidence type="ECO:0000259" key="2">
    <source>
        <dbReference type="Pfam" id="PF14856"/>
    </source>
</evidence>
<feature type="signal peptide" evidence="1">
    <location>
        <begin position="1"/>
        <end position="18"/>
    </location>
</feature>
<protein>
    <recommendedName>
        <fullName evidence="2">Ecp2 effector protein-like domain-containing protein</fullName>
    </recommendedName>
</protein>
<name>A0ABR1VIN5_9PEZI</name>
<accession>A0ABR1VIN5</accession>
<keyword evidence="4" id="KW-1185">Reference proteome</keyword>
<evidence type="ECO:0000256" key="1">
    <source>
        <dbReference type="SAM" id="SignalP"/>
    </source>
</evidence>
<sequence length="175" mass="19562">MKLHLAFIYAWLFTASSALMGDELDKNVLVHEGYTHNGKDYRAGPKVTTCDDPTNLADGPRPPDAESAQGKDCNTILNWIDTHWAGHGNWAITKPTNLDGIVRSNSCFVDISQQASSKYKRLVFGSEDLKNIILQKNGTSYSATGWHNGSMKCGDAMIDYKLYGRPKPKRREVRR</sequence>
<evidence type="ECO:0000313" key="4">
    <source>
        <dbReference type="Proteomes" id="UP001480595"/>
    </source>
</evidence>
<reference evidence="3 4" key="1">
    <citation type="submission" date="2023-01" db="EMBL/GenBank/DDBJ databases">
        <title>Analysis of 21 Apiospora genomes using comparative genomics revels a genus with tremendous synthesis potential of carbohydrate active enzymes and secondary metabolites.</title>
        <authorList>
            <person name="Sorensen T."/>
        </authorList>
    </citation>
    <scope>NUCLEOTIDE SEQUENCE [LARGE SCALE GENOMIC DNA]</scope>
    <source>
        <strain evidence="3 4">CBS 135458</strain>
    </source>
</reference>
<keyword evidence="1" id="KW-0732">Signal</keyword>
<dbReference type="Proteomes" id="UP001480595">
    <property type="component" value="Unassembled WGS sequence"/>
</dbReference>
<feature type="chain" id="PRO_5045476785" description="Ecp2 effector protein-like domain-containing protein" evidence="1">
    <location>
        <begin position="19"/>
        <end position="175"/>
    </location>
</feature>
<dbReference type="InterPro" id="IPR029226">
    <property type="entry name" value="Ecp2-like"/>
</dbReference>
<comment type="caution">
    <text evidence="3">The sequence shown here is derived from an EMBL/GenBank/DDBJ whole genome shotgun (WGS) entry which is preliminary data.</text>
</comment>
<organism evidence="3 4">
    <name type="scientific">Apiospora phragmitis</name>
    <dbReference type="NCBI Taxonomy" id="2905665"/>
    <lineage>
        <taxon>Eukaryota</taxon>
        <taxon>Fungi</taxon>
        <taxon>Dikarya</taxon>
        <taxon>Ascomycota</taxon>
        <taxon>Pezizomycotina</taxon>
        <taxon>Sordariomycetes</taxon>
        <taxon>Xylariomycetidae</taxon>
        <taxon>Amphisphaeriales</taxon>
        <taxon>Apiosporaceae</taxon>
        <taxon>Apiospora</taxon>
    </lineage>
</organism>
<feature type="domain" description="Ecp2 effector protein-like" evidence="2">
    <location>
        <begin position="65"/>
        <end position="136"/>
    </location>
</feature>
<proteinExistence type="predicted"/>
<evidence type="ECO:0000313" key="3">
    <source>
        <dbReference type="EMBL" id="KAK8069753.1"/>
    </source>
</evidence>